<dbReference type="SUPFAM" id="SSF52172">
    <property type="entry name" value="CheY-like"/>
    <property type="match status" value="1"/>
</dbReference>
<dbReference type="RefSeq" id="WP_188776005.1">
    <property type="nucleotide sequence ID" value="NZ_BMMB01000005.1"/>
</dbReference>
<name>A0ABU1J2T6_9BACL</name>
<dbReference type="InterPro" id="IPR010559">
    <property type="entry name" value="Sig_transdc_His_kin_internal"/>
</dbReference>
<protein>
    <recommendedName>
        <fullName evidence="2">histidine kinase</fullName>
        <ecNumber evidence="2">2.7.13.3</ecNumber>
    </recommendedName>
</protein>
<evidence type="ECO:0000256" key="7">
    <source>
        <dbReference type="ARBA" id="ARBA00022840"/>
    </source>
</evidence>
<dbReference type="GO" id="GO:0016301">
    <property type="term" value="F:kinase activity"/>
    <property type="evidence" value="ECO:0007669"/>
    <property type="project" value="UniProtKB-KW"/>
</dbReference>
<evidence type="ECO:0000256" key="4">
    <source>
        <dbReference type="ARBA" id="ARBA00022679"/>
    </source>
</evidence>
<dbReference type="Pfam" id="PF07695">
    <property type="entry name" value="7TMR-DISM_7TM"/>
    <property type="match status" value="1"/>
</dbReference>
<organism evidence="13 14">
    <name type="scientific">Paenibacillus hunanensis</name>
    <dbReference type="NCBI Taxonomy" id="539262"/>
    <lineage>
        <taxon>Bacteria</taxon>
        <taxon>Bacillati</taxon>
        <taxon>Bacillota</taxon>
        <taxon>Bacilli</taxon>
        <taxon>Bacillales</taxon>
        <taxon>Paenibacillaceae</taxon>
        <taxon>Paenibacillus</taxon>
    </lineage>
</organism>
<dbReference type="CDD" id="cd16922">
    <property type="entry name" value="HATPase_EvgS-ArcB-TorS-like"/>
    <property type="match status" value="1"/>
</dbReference>
<dbReference type="SUPFAM" id="SSF55874">
    <property type="entry name" value="ATPase domain of HSP90 chaperone/DNA topoisomerase II/histidine kinase"/>
    <property type="match status" value="2"/>
</dbReference>
<evidence type="ECO:0000256" key="6">
    <source>
        <dbReference type="ARBA" id="ARBA00022777"/>
    </source>
</evidence>
<dbReference type="InterPro" id="IPR003661">
    <property type="entry name" value="HisK_dim/P_dom"/>
</dbReference>
<dbReference type="SMART" id="SM00387">
    <property type="entry name" value="HATPase_c"/>
    <property type="match status" value="2"/>
</dbReference>
<dbReference type="SMART" id="SM00448">
    <property type="entry name" value="REC"/>
    <property type="match status" value="1"/>
</dbReference>
<feature type="domain" description="Histidine kinase" evidence="11">
    <location>
        <begin position="818"/>
        <end position="1020"/>
    </location>
</feature>
<evidence type="ECO:0000259" key="11">
    <source>
        <dbReference type="PROSITE" id="PS50109"/>
    </source>
</evidence>
<comment type="catalytic activity">
    <reaction evidence="1">
        <text>ATP + protein L-histidine = ADP + protein N-phospho-L-histidine.</text>
        <dbReference type="EC" id="2.7.13.3"/>
    </reaction>
</comment>
<dbReference type="Gene3D" id="1.10.287.130">
    <property type="match status" value="1"/>
</dbReference>
<comment type="caution">
    <text evidence="13">The sequence shown here is derived from an EMBL/GenBank/DDBJ whole genome shotgun (WGS) entry which is preliminary data.</text>
</comment>
<dbReference type="InterPro" id="IPR036890">
    <property type="entry name" value="HATPase_C_sf"/>
</dbReference>
<keyword evidence="10" id="KW-1133">Transmembrane helix</keyword>
<gene>
    <name evidence="13" type="ORF">JOC58_003735</name>
</gene>
<keyword evidence="3 9" id="KW-0597">Phosphoprotein</keyword>
<dbReference type="InterPro" id="IPR005467">
    <property type="entry name" value="His_kinase_dom"/>
</dbReference>
<evidence type="ECO:0000256" key="3">
    <source>
        <dbReference type="ARBA" id="ARBA00022553"/>
    </source>
</evidence>
<keyword evidence="14" id="KW-1185">Reference proteome</keyword>
<keyword evidence="5" id="KW-0547">Nucleotide-binding</keyword>
<feature type="modified residue" description="4-aspartylphosphate" evidence="9">
    <location>
        <position position="746"/>
    </location>
</feature>
<dbReference type="Pfam" id="PF00072">
    <property type="entry name" value="Response_reg"/>
    <property type="match status" value="1"/>
</dbReference>
<evidence type="ECO:0000256" key="1">
    <source>
        <dbReference type="ARBA" id="ARBA00000085"/>
    </source>
</evidence>
<dbReference type="SMART" id="SM00388">
    <property type="entry name" value="HisKA"/>
    <property type="match status" value="1"/>
</dbReference>
<evidence type="ECO:0000256" key="9">
    <source>
        <dbReference type="PROSITE-ProRule" id="PRU00169"/>
    </source>
</evidence>
<feature type="transmembrane region" description="Helical" evidence="10">
    <location>
        <begin position="325"/>
        <end position="343"/>
    </location>
</feature>
<dbReference type="CDD" id="cd00082">
    <property type="entry name" value="HisKA"/>
    <property type="match status" value="1"/>
</dbReference>
<dbReference type="Gene3D" id="3.40.50.2300">
    <property type="match status" value="1"/>
</dbReference>
<keyword evidence="10" id="KW-0812">Transmembrane</keyword>
<keyword evidence="6 13" id="KW-0418">Kinase</keyword>
<keyword evidence="8" id="KW-0902">Two-component regulatory system</keyword>
<accession>A0ABU1J2T6</accession>
<dbReference type="SUPFAM" id="SSF47384">
    <property type="entry name" value="Homodimeric domain of signal transducing histidine kinase"/>
    <property type="match status" value="1"/>
</dbReference>
<dbReference type="Pfam" id="PF06580">
    <property type="entry name" value="His_kinase"/>
    <property type="match status" value="1"/>
</dbReference>
<feature type="domain" description="Response regulatory" evidence="12">
    <location>
        <begin position="697"/>
        <end position="813"/>
    </location>
</feature>
<dbReference type="Gene3D" id="3.30.565.10">
    <property type="entry name" value="Histidine kinase-like ATPase, C-terminal domain"/>
    <property type="match status" value="2"/>
</dbReference>
<feature type="transmembrane region" description="Helical" evidence="10">
    <location>
        <begin position="355"/>
        <end position="372"/>
    </location>
</feature>
<keyword evidence="4" id="KW-0808">Transferase</keyword>
<dbReference type="Proteomes" id="UP001185028">
    <property type="component" value="Unassembled WGS sequence"/>
</dbReference>
<feature type="transmembrane region" description="Helical" evidence="10">
    <location>
        <begin position="299"/>
        <end position="318"/>
    </location>
</feature>
<feature type="transmembrane region" description="Helical" evidence="10">
    <location>
        <begin position="6"/>
        <end position="27"/>
    </location>
</feature>
<evidence type="ECO:0000259" key="12">
    <source>
        <dbReference type="PROSITE" id="PS50110"/>
    </source>
</evidence>
<feature type="transmembrane region" description="Helical" evidence="10">
    <location>
        <begin position="273"/>
        <end position="293"/>
    </location>
</feature>
<sequence length="1029" mass="116296">MRNQLLGLVGMIVIFIAATSLFLYHWLNPAVHYPQAQRGVLNAGQWNFAEHGVIPLQGEWEFYPNQLLTPDDFKRSSISLEQTRRYLPVPGRWNGTVSQDGSGAGTYRLHVNVDSAGDYGLRVKKIRMSSRIYMADKLIGSTGQPSLTAAGFVPSNFPVFGTVDTDQRSFDIIIQVASFETLRGGLVQAPEFGSADRIMDRRDHARMADMVVITTLFVFGIYFAGMFRQWRREPYLLFFSMFCLTLGLFFSLDNEIILAALFPHLSFLLLQKLLFILPYVSIVCFVYYVRLYLNVLPTWLFRVILALSIVYMLLLLVLPNQQLLYLLWPGILLQVLVFGYIFGLLLRNRHQGARVYYILLGVFFLTISWIFAQTRYQLALDSPYYIIITLLLVVLSQSFLMTDRIREALRHSEQLAGQLLRYDQQKDEFLAKTSHELRTPLHGIINLSGTLLDNTEQPLQAEQRESVRLLHLIGRRLASLVNDILDMNRIRYGELQVQLKPVDLRVSAEFVMETLSITPISNQVALINQLPAELPLVWADENRLRQILHNLLENAIKYTEQGSIILSAERRAEQLAISVTDTGKGMDAEVLKHLFQPFFHYDERGAGSATGIGLGLSISRQLVLLQGGQLEVESQPGTGSRFTFTLPLADAMSDSAAMPLRPELMQTAPAEYSELQAGWIEPVSYMPSWLEDEQSYHVLIVDDELSNLKVAADVIAGMRHTYTAVRSGEAAREALRQRKPDLVLLDLMMPGTSGLDICREIRALHGLSELPVLMLTASGQTADMLSAFAAGANDILQKPFELAEFRARVQSLLSMKGSSEQALRREMDFLQAQITPHFLYNSMNALVGLSYKDVDRLRETIQHLTTYLRAKFTFVFHSEAVPLARELELVRAYLAIEQLRFGKRLQVRYDVDEHVHVMLPPLTLQPIVENAVRHGIGQKPEGGAVDIIVRAVGQRVEIMVKDDGIGMTDEQRLQLEQGQSKGVGIGNVNRRLQMKYGRRLDIVSQPEFGTTVTIHLTEVERSHVESDID</sequence>
<feature type="transmembrane region" description="Helical" evidence="10">
    <location>
        <begin position="237"/>
        <end position="261"/>
    </location>
</feature>
<proteinExistence type="predicted"/>
<evidence type="ECO:0000313" key="14">
    <source>
        <dbReference type="Proteomes" id="UP001185028"/>
    </source>
</evidence>
<keyword evidence="10" id="KW-0472">Membrane</keyword>
<dbReference type="PANTHER" id="PTHR43047:SF72">
    <property type="entry name" value="OSMOSENSING HISTIDINE PROTEIN KINASE SLN1"/>
    <property type="match status" value="1"/>
</dbReference>
<dbReference type="EC" id="2.7.13.3" evidence="2"/>
<reference evidence="13 14" key="1">
    <citation type="submission" date="2023-07" db="EMBL/GenBank/DDBJ databases">
        <title>Genomic Encyclopedia of Type Strains, Phase IV (KMG-IV): sequencing the most valuable type-strain genomes for metagenomic binning, comparative biology and taxonomic classification.</title>
        <authorList>
            <person name="Goeker M."/>
        </authorList>
    </citation>
    <scope>NUCLEOTIDE SEQUENCE [LARGE SCALE GENOMIC DNA]</scope>
    <source>
        <strain evidence="13 14">DSM 22170</strain>
    </source>
</reference>
<dbReference type="InterPro" id="IPR011623">
    <property type="entry name" value="7TMR_DISM_rcpt_extracell_dom1"/>
</dbReference>
<feature type="transmembrane region" description="Helical" evidence="10">
    <location>
        <begin position="207"/>
        <end position="225"/>
    </location>
</feature>
<dbReference type="PROSITE" id="PS50109">
    <property type="entry name" value="HIS_KIN"/>
    <property type="match status" value="2"/>
</dbReference>
<dbReference type="InterPro" id="IPR001789">
    <property type="entry name" value="Sig_transdc_resp-reg_receiver"/>
</dbReference>
<dbReference type="PROSITE" id="PS50110">
    <property type="entry name" value="RESPONSE_REGULATORY"/>
    <property type="match status" value="1"/>
</dbReference>
<feature type="domain" description="Histidine kinase" evidence="11">
    <location>
        <begin position="432"/>
        <end position="650"/>
    </location>
</feature>
<dbReference type="Pfam" id="PF02518">
    <property type="entry name" value="HATPase_c"/>
    <property type="match status" value="2"/>
</dbReference>
<evidence type="ECO:0000313" key="13">
    <source>
        <dbReference type="EMBL" id="MDR6245819.1"/>
    </source>
</evidence>
<dbReference type="InterPro" id="IPR003594">
    <property type="entry name" value="HATPase_dom"/>
</dbReference>
<dbReference type="PRINTS" id="PR00344">
    <property type="entry name" value="BCTRLSENSOR"/>
</dbReference>
<dbReference type="InterPro" id="IPR004358">
    <property type="entry name" value="Sig_transdc_His_kin-like_C"/>
</dbReference>
<evidence type="ECO:0000256" key="8">
    <source>
        <dbReference type="ARBA" id="ARBA00023012"/>
    </source>
</evidence>
<dbReference type="EMBL" id="JAVDQH010000018">
    <property type="protein sequence ID" value="MDR6245819.1"/>
    <property type="molecule type" value="Genomic_DNA"/>
</dbReference>
<dbReference type="InterPro" id="IPR011006">
    <property type="entry name" value="CheY-like_superfamily"/>
</dbReference>
<evidence type="ECO:0000256" key="5">
    <source>
        <dbReference type="ARBA" id="ARBA00022741"/>
    </source>
</evidence>
<dbReference type="Pfam" id="PF00512">
    <property type="entry name" value="HisKA"/>
    <property type="match status" value="1"/>
</dbReference>
<evidence type="ECO:0000256" key="10">
    <source>
        <dbReference type="SAM" id="Phobius"/>
    </source>
</evidence>
<keyword evidence="7" id="KW-0067">ATP-binding</keyword>
<evidence type="ECO:0000256" key="2">
    <source>
        <dbReference type="ARBA" id="ARBA00012438"/>
    </source>
</evidence>
<dbReference type="PANTHER" id="PTHR43047">
    <property type="entry name" value="TWO-COMPONENT HISTIDINE PROTEIN KINASE"/>
    <property type="match status" value="1"/>
</dbReference>
<dbReference type="InterPro" id="IPR036097">
    <property type="entry name" value="HisK_dim/P_sf"/>
</dbReference>